<dbReference type="EMBL" id="CVRI01000038">
    <property type="protein sequence ID" value="CRK94369.1"/>
    <property type="molecule type" value="Genomic_DNA"/>
</dbReference>
<proteinExistence type="predicted"/>
<dbReference type="AlphaFoldDB" id="A0A1J1I7H8"/>
<evidence type="ECO:0000313" key="2">
    <source>
        <dbReference type="EMBL" id="CRK94369.1"/>
    </source>
</evidence>
<evidence type="ECO:0000313" key="3">
    <source>
        <dbReference type="Proteomes" id="UP000183832"/>
    </source>
</evidence>
<keyword evidence="1" id="KW-0472">Membrane</keyword>
<keyword evidence="1" id="KW-0812">Transmembrane</keyword>
<reference evidence="2 3" key="1">
    <citation type="submission" date="2015-04" db="EMBL/GenBank/DDBJ databases">
        <authorList>
            <person name="Syromyatnikov M.Y."/>
            <person name="Popov V.N."/>
        </authorList>
    </citation>
    <scope>NUCLEOTIDE SEQUENCE [LARGE SCALE GENOMIC DNA]</scope>
</reference>
<dbReference type="Proteomes" id="UP000183832">
    <property type="component" value="Unassembled WGS sequence"/>
</dbReference>
<evidence type="ECO:0000256" key="1">
    <source>
        <dbReference type="SAM" id="Phobius"/>
    </source>
</evidence>
<protein>
    <submittedName>
        <fullName evidence="2">CLUMA_CG007882, isoform E</fullName>
    </submittedName>
</protein>
<keyword evidence="1" id="KW-1133">Transmembrane helix</keyword>
<name>A0A1J1I7H8_9DIPT</name>
<organism evidence="2 3">
    <name type="scientific">Clunio marinus</name>
    <dbReference type="NCBI Taxonomy" id="568069"/>
    <lineage>
        <taxon>Eukaryota</taxon>
        <taxon>Metazoa</taxon>
        <taxon>Ecdysozoa</taxon>
        <taxon>Arthropoda</taxon>
        <taxon>Hexapoda</taxon>
        <taxon>Insecta</taxon>
        <taxon>Pterygota</taxon>
        <taxon>Neoptera</taxon>
        <taxon>Endopterygota</taxon>
        <taxon>Diptera</taxon>
        <taxon>Nematocera</taxon>
        <taxon>Chironomoidea</taxon>
        <taxon>Chironomidae</taxon>
        <taxon>Clunio</taxon>
    </lineage>
</organism>
<keyword evidence="3" id="KW-1185">Reference proteome</keyword>
<sequence>MKTNHRNFVSYLADSSSSSEFIISSQDKSLQNLAFFYSKIHQKLYFNINCQLHFLFIIINFSLVQSFIVIGNNHESVIKK</sequence>
<feature type="transmembrane region" description="Helical" evidence="1">
    <location>
        <begin position="52"/>
        <end position="70"/>
    </location>
</feature>
<accession>A0A1J1I7H8</accession>
<gene>
    <name evidence="2" type="ORF">CLUMA_CG007882</name>
</gene>